<dbReference type="EMBL" id="BEXD01003993">
    <property type="protein sequence ID" value="GBC05220.1"/>
    <property type="molecule type" value="Genomic_DNA"/>
</dbReference>
<name>A0A2Z6S7J4_9GLOM</name>
<dbReference type="AlphaFoldDB" id="A0A2Z6S7J4"/>
<sequence length="107" mass="12034">MDLSSHDKWLNVIRNLLKGKATGPSGISNGILQHLSPIAHNILFYLICKIIQLGYLPKQWKEVTIFPIAKPKPFNCELSNSHLITLLETARKALITLLNCQLTSMLK</sequence>
<proteinExistence type="predicted"/>
<evidence type="ECO:0000313" key="2">
    <source>
        <dbReference type="EMBL" id="GES75989.1"/>
    </source>
</evidence>
<dbReference type="OrthoDB" id="3230070at2759"/>
<reference evidence="1 3" key="1">
    <citation type="submission" date="2017-11" db="EMBL/GenBank/DDBJ databases">
        <title>The genome of Rhizophagus clarus HR1 reveals common genetic basis of auxotrophy among arbuscular mycorrhizal fungi.</title>
        <authorList>
            <person name="Kobayashi Y."/>
        </authorList>
    </citation>
    <scope>NUCLEOTIDE SEQUENCE [LARGE SCALE GENOMIC DNA]</scope>
    <source>
        <strain evidence="1 3">HR1</strain>
    </source>
</reference>
<reference evidence="2" key="2">
    <citation type="submission" date="2019-10" db="EMBL/GenBank/DDBJ databases">
        <title>Conservation and host-specific expression of non-tandemly repeated heterogenous ribosome RNA gene in arbuscular mycorrhizal fungi.</title>
        <authorList>
            <person name="Maeda T."/>
            <person name="Kobayashi Y."/>
            <person name="Nakagawa T."/>
            <person name="Ezawa T."/>
            <person name="Yamaguchi K."/>
            <person name="Bino T."/>
            <person name="Nishimoto Y."/>
            <person name="Shigenobu S."/>
            <person name="Kawaguchi M."/>
        </authorList>
    </citation>
    <scope>NUCLEOTIDE SEQUENCE</scope>
    <source>
        <strain evidence="2">HR1</strain>
    </source>
</reference>
<organism evidence="1 3">
    <name type="scientific">Rhizophagus clarus</name>
    <dbReference type="NCBI Taxonomy" id="94130"/>
    <lineage>
        <taxon>Eukaryota</taxon>
        <taxon>Fungi</taxon>
        <taxon>Fungi incertae sedis</taxon>
        <taxon>Mucoromycota</taxon>
        <taxon>Glomeromycotina</taxon>
        <taxon>Glomeromycetes</taxon>
        <taxon>Glomerales</taxon>
        <taxon>Glomeraceae</taxon>
        <taxon>Rhizophagus</taxon>
    </lineage>
</organism>
<dbReference type="EMBL" id="BLAL01000018">
    <property type="protein sequence ID" value="GES75989.1"/>
    <property type="molecule type" value="Genomic_DNA"/>
</dbReference>
<comment type="caution">
    <text evidence="1">The sequence shown here is derived from an EMBL/GenBank/DDBJ whole genome shotgun (WGS) entry which is preliminary data.</text>
</comment>
<dbReference type="Proteomes" id="UP000615446">
    <property type="component" value="Unassembled WGS sequence"/>
</dbReference>
<keyword evidence="3" id="KW-1185">Reference proteome</keyword>
<accession>A0A2Z6S7J4</accession>
<evidence type="ECO:0000313" key="1">
    <source>
        <dbReference type="EMBL" id="GBC05220.1"/>
    </source>
</evidence>
<protein>
    <submittedName>
        <fullName evidence="2">Uncharacterized protein TM35_000015720</fullName>
    </submittedName>
</protein>
<gene>
    <name evidence="2" type="ORF">RCL2_000339100</name>
    <name evidence="1" type="ORF">RclHR1_00610032</name>
</gene>
<evidence type="ECO:0000313" key="3">
    <source>
        <dbReference type="Proteomes" id="UP000247702"/>
    </source>
</evidence>
<dbReference type="Proteomes" id="UP000247702">
    <property type="component" value="Unassembled WGS sequence"/>
</dbReference>